<comment type="caution">
    <text evidence="6">The sequence shown here is derived from an EMBL/GenBank/DDBJ whole genome shotgun (WGS) entry which is preliminary data.</text>
</comment>
<evidence type="ECO:0000259" key="5">
    <source>
        <dbReference type="PROSITE" id="PS50263"/>
    </source>
</evidence>
<gene>
    <name evidence="6" type="ORF">FSARC_11078</name>
</gene>
<dbReference type="EC" id="3.5.5.1" evidence="4"/>
<dbReference type="InterPro" id="IPR036526">
    <property type="entry name" value="C-N_Hydrolase_sf"/>
</dbReference>
<dbReference type="AlphaFoldDB" id="A0A8H4THT8"/>
<dbReference type="Proteomes" id="UP000622797">
    <property type="component" value="Unassembled WGS sequence"/>
</dbReference>
<dbReference type="GO" id="GO:0000257">
    <property type="term" value="F:nitrilase activity"/>
    <property type="evidence" value="ECO:0007669"/>
    <property type="project" value="UniProtKB-EC"/>
</dbReference>
<evidence type="ECO:0000313" key="6">
    <source>
        <dbReference type="EMBL" id="KAF4958161.1"/>
    </source>
</evidence>
<feature type="domain" description="CN hydrolase" evidence="5">
    <location>
        <begin position="1"/>
        <end position="134"/>
    </location>
</feature>
<evidence type="ECO:0000256" key="1">
    <source>
        <dbReference type="ARBA" id="ARBA00008129"/>
    </source>
</evidence>
<dbReference type="Gene3D" id="3.60.110.10">
    <property type="entry name" value="Carbon-nitrogen hydrolase"/>
    <property type="match status" value="1"/>
</dbReference>
<comment type="catalytic activity">
    <reaction evidence="3">
        <text>a nitrile + 2 H2O = a carboxylate + NH4(+)</text>
        <dbReference type="Rhea" id="RHEA:21724"/>
        <dbReference type="ChEBI" id="CHEBI:15377"/>
        <dbReference type="ChEBI" id="CHEBI:18379"/>
        <dbReference type="ChEBI" id="CHEBI:28938"/>
        <dbReference type="ChEBI" id="CHEBI:29067"/>
        <dbReference type="EC" id="3.5.5.1"/>
    </reaction>
</comment>
<dbReference type="PANTHER" id="PTHR46044">
    <property type="entry name" value="NITRILASE"/>
    <property type="match status" value="1"/>
</dbReference>
<reference evidence="6" key="2">
    <citation type="submission" date="2020-05" db="EMBL/GenBank/DDBJ databases">
        <authorList>
            <person name="Kim H.-S."/>
            <person name="Proctor R.H."/>
            <person name="Brown D.W."/>
        </authorList>
    </citation>
    <scope>NUCLEOTIDE SEQUENCE</scope>
    <source>
        <strain evidence="6">NRRL 20472</strain>
    </source>
</reference>
<dbReference type="EMBL" id="JABEXW010000702">
    <property type="protein sequence ID" value="KAF4958161.1"/>
    <property type="molecule type" value="Genomic_DNA"/>
</dbReference>
<organism evidence="6 7">
    <name type="scientific">Fusarium sarcochroum</name>
    <dbReference type="NCBI Taxonomy" id="1208366"/>
    <lineage>
        <taxon>Eukaryota</taxon>
        <taxon>Fungi</taxon>
        <taxon>Dikarya</taxon>
        <taxon>Ascomycota</taxon>
        <taxon>Pezizomycotina</taxon>
        <taxon>Sordariomycetes</taxon>
        <taxon>Hypocreomycetidae</taxon>
        <taxon>Hypocreales</taxon>
        <taxon>Nectriaceae</taxon>
        <taxon>Fusarium</taxon>
        <taxon>Fusarium lateritium species complex</taxon>
    </lineage>
</organism>
<evidence type="ECO:0000256" key="2">
    <source>
        <dbReference type="ARBA" id="ARBA00022801"/>
    </source>
</evidence>
<dbReference type="InterPro" id="IPR003010">
    <property type="entry name" value="C-N_Hydrolase"/>
</dbReference>
<keyword evidence="7" id="KW-1185">Reference proteome</keyword>
<dbReference type="InterPro" id="IPR044149">
    <property type="entry name" value="Nitrilases_CHs"/>
</dbReference>
<dbReference type="Pfam" id="PF00795">
    <property type="entry name" value="CN_hydrolase"/>
    <property type="match status" value="1"/>
</dbReference>
<dbReference type="SUPFAM" id="SSF56317">
    <property type="entry name" value="Carbon-nitrogen hydrolase"/>
    <property type="match status" value="1"/>
</dbReference>
<name>A0A8H4THT8_9HYPO</name>
<evidence type="ECO:0000256" key="3">
    <source>
        <dbReference type="ARBA" id="ARBA00036406"/>
    </source>
</evidence>
<dbReference type="PROSITE" id="PS50263">
    <property type="entry name" value="CN_HYDROLASE"/>
    <property type="match status" value="1"/>
</dbReference>
<accession>A0A8H4THT8</accession>
<proteinExistence type="inferred from homology"/>
<dbReference type="OrthoDB" id="10250282at2759"/>
<reference evidence="6" key="1">
    <citation type="journal article" date="2020" name="BMC Genomics">
        <title>Correction to: Identification and distribution of gene clusters required for synthesis of sphingolipid metabolism inhibitors in diverse species of the filamentous fungus Fusarium.</title>
        <authorList>
            <person name="Kim H.S."/>
            <person name="Lohmar J.M."/>
            <person name="Busman M."/>
            <person name="Brown D.W."/>
            <person name="Naumann T.A."/>
            <person name="Divon H.H."/>
            <person name="Lysoe E."/>
            <person name="Uhlig S."/>
            <person name="Proctor R.H."/>
        </authorList>
    </citation>
    <scope>NUCLEOTIDE SEQUENCE</scope>
    <source>
        <strain evidence="6">NRRL 20472</strain>
    </source>
</reference>
<keyword evidence="2" id="KW-0378">Hydrolase</keyword>
<sequence>RTIFGDGSDNVLNTVANIDFGDVGVVKVGNLACWEHGQPLLKYHTSSQHESVHISAWPPIDPHDGTEAPGLWSMSAEVYNQSGIDRTKTKGGLLFQEPGGGHSAVYGPDGRRLTKPLTSGDATAEKIVYTELDMKAIVTNRSILDVVGHYSRPDLLWLGVDKKQKDIVVSTKEGHDSA</sequence>
<protein>
    <recommendedName>
        <fullName evidence="4">nitrilase</fullName>
        <ecNumber evidence="4">3.5.5.1</ecNumber>
    </recommendedName>
</protein>
<dbReference type="PANTHER" id="PTHR46044:SF14">
    <property type="entry name" value="ARYLACETONITRILASE"/>
    <property type="match status" value="1"/>
</dbReference>
<comment type="similarity">
    <text evidence="1">Belongs to the carbon-nitrogen hydrolase superfamily. Nitrilase family.</text>
</comment>
<evidence type="ECO:0000313" key="7">
    <source>
        <dbReference type="Proteomes" id="UP000622797"/>
    </source>
</evidence>
<evidence type="ECO:0000256" key="4">
    <source>
        <dbReference type="ARBA" id="ARBA00039045"/>
    </source>
</evidence>
<feature type="non-terminal residue" evidence="6">
    <location>
        <position position="1"/>
    </location>
</feature>